<evidence type="ECO:0000256" key="3">
    <source>
        <dbReference type="ARBA" id="ARBA00022475"/>
    </source>
</evidence>
<feature type="transmembrane region" description="Helical" evidence="7">
    <location>
        <begin position="193"/>
        <end position="212"/>
    </location>
</feature>
<feature type="transmembrane region" description="Helical" evidence="7">
    <location>
        <begin position="320"/>
        <end position="341"/>
    </location>
</feature>
<feature type="transmembrane region" description="Helical" evidence="7">
    <location>
        <begin position="131"/>
        <end position="153"/>
    </location>
</feature>
<dbReference type="PANTHER" id="PTHR40074:SF2">
    <property type="entry name" value="O-ACETYLTRANSFERASE WECH"/>
    <property type="match status" value="1"/>
</dbReference>
<keyword evidence="6 7" id="KW-0472">Membrane</keyword>
<keyword evidence="9" id="KW-0808">Transferase</keyword>
<keyword evidence="5 7" id="KW-1133">Transmembrane helix</keyword>
<comment type="subcellular location">
    <subcellularLocation>
        <location evidence="1">Cell membrane</location>
        <topology evidence="1">Multi-pass membrane protein</topology>
    </subcellularLocation>
</comment>
<dbReference type="GO" id="GO:0009246">
    <property type="term" value="P:enterobacterial common antigen biosynthetic process"/>
    <property type="evidence" value="ECO:0007669"/>
    <property type="project" value="TreeGrafter"/>
</dbReference>
<evidence type="ECO:0000259" key="8">
    <source>
        <dbReference type="Pfam" id="PF01757"/>
    </source>
</evidence>
<dbReference type="EMBL" id="FNUT01000003">
    <property type="protein sequence ID" value="SEF85746.1"/>
    <property type="molecule type" value="Genomic_DNA"/>
</dbReference>
<organism evidence="9 10">
    <name type="scientific">Sphingobacterium lactis</name>
    <dbReference type="NCBI Taxonomy" id="797291"/>
    <lineage>
        <taxon>Bacteria</taxon>
        <taxon>Pseudomonadati</taxon>
        <taxon>Bacteroidota</taxon>
        <taxon>Sphingobacteriia</taxon>
        <taxon>Sphingobacteriales</taxon>
        <taxon>Sphingobacteriaceae</taxon>
        <taxon>Sphingobacterium</taxon>
    </lineage>
</organism>
<feature type="transmembrane region" description="Helical" evidence="7">
    <location>
        <begin position="281"/>
        <end position="300"/>
    </location>
</feature>
<dbReference type="GO" id="GO:0005886">
    <property type="term" value="C:plasma membrane"/>
    <property type="evidence" value="ECO:0007669"/>
    <property type="project" value="UniProtKB-SubCell"/>
</dbReference>
<comment type="similarity">
    <text evidence="2">Belongs to the acyltransferase 3 family.</text>
</comment>
<keyword evidence="9" id="KW-0012">Acyltransferase</keyword>
<feature type="transmembrane region" description="Helical" evidence="7">
    <location>
        <begin position="96"/>
        <end position="119"/>
    </location>
</feature>
<protein>
    <submittedName>
        <fullName evidence="9">Acyltransferase family protein</fullName>
    </submittedName>
</protein>
<evidence type="ECO:0000256" key="4">
    <source>
        <dbReference type="ARBA" id="ARBA00022692"/>
    </source>
</evidence>
<feature type="transmembrane region" description="Helical" evidence="7">
    <location>
        <begin position="250"/>
        <end position="269"/>
    </location>
</feature>
<evidence type="ECO:0000256" key="1">
    <source>
        <dbReference type="ARBA" id="ARBA00004651"/>
    </source>
</evidence>
<feature type="domain" description="Acyltransferase 3" evidence="8">
    <location>
        <begin position="12"/>
        <end position="338"/>
    </location>
</feature>
<dbReference type="GO" id="GO:0016413">
    <property type="term" value="F:O-acetyltransferase activity"/>
    <property type="evidence" value="ECO:0007669"/>
    <property type="project" value="TreeGrafter"/>
</dbReference>
<evidence type="ECO:0000313" key="10">
    <source>
        <dbReference type="Proteomes" id="UP000236731"/>
    </source>
</evidence>
<proteinExistence type="inferred from homology"/>
<dbReference type="PANTHER" id="PTHR40074">
    <property type="entry name" value="O-ACETYLTRANSFERASE WECH"/>
    <property type="match status" value="1"/>
</dbReference>
<dbReference type="Proteomes" id="UP000236731">
    <property type="component" value="Unassembled WGS sequence"/>
</dbReference>
<gene>
    <name evidence="9" type="ORF">SAMN05421877_103111</name>
</gene>
<keyword evidence="10" id="KW-1185">Reference proteome</keyword>
<evidence type="ECO:0000256" key="7">
    <source>
        <dbReference type="SAM" id="Phobius"/>
    </source>
</evidence>
<feature type="transmembrane region" description="Helical" evidence="7">
    <location>
        <begin position="165"/>
        <end position="187"/>
    </location>
</feature>
<feature type="transmembrane region" description="Helical" evidence="7">
    <location>
        <begin position="224"/>
        <end position="244"/>
    </location>
</feature>
<name>A0A1H5VFC3_9SPHI</name>
<dbReference type="Pfam" id="PF01757">
    <property type="entry name" value="Acyl_transf_3"/>
    <property type="match status" value="1"/>
</dbReference>
<evidence type="ECO:0000256" key="6">
    <source>
        <dbReference type="ARBA" id="ARBA00023136"/>
    </source>
</evidence>
<keyword evidence="4 7" id="KW-0812">Transmembrane</keyword>
<dbReference type="AlphaFoldDB" id="A0A1H5VFC3"/>
<evidence type="ECO:0000313" key="9">
    <source>
        <dbReference type="EMBL" id="SEF85746.1"/>
    </source>
</evidence>
<accession>A0A1H5VFC3</accession>
<reference evidence="10" key="1">
    <citation type="submission" date="2016-10" db="EMBL/GenBank/DDBJ databases">
        <authorList>
            <person name="Varghese N."/>
            <person name="Submissions S."/>
        </authorList>
    </citation>
    <scope>NUCLEOTIDE SEQUENCE [LARGE SCALE GENOMIC DNA]</scope>
    <source>
        <strain evidence="10">DSM 22361</strain>
    </source>
</reference>
<keyword evidence="3" id="KW-1003">Cell membrane</keyword>
<dbReference type="InterPro" id="IPR002656">
    <property type="entry name" value="Acyl_transf_3_dom"/>
</dbReference>
<sequence>MQPMNEKLSRVIDSMRMPLIFLVVIAHLVPFTLPEINFSRNPDDIYTLISEMFSHNIAKLSVRCYFLISGFYFFNKFKDDIVTFYRTQLFKKVKSLLVPFIVWNVMLILAVFIKHHVFMKVGLGPDESYDFILGSSFYDLFWGLPINFPLWYVRDLLCMMILSPLIYLLIRYTKYFGVIGLAALYFLQVESQVPGLSTTAIFFFTLGAYFAVEKIDVLALFDKFKYPAYILTLVFLVLSLKHNGLPDQEYYLRPFIFFGVFSIINLFNLLYDTKPAWSKKLMGYSSLSFFIYAAHEIYIINWLKGGFFGLSFFSAGWGKLIAYFIIPVLCMVICTVIYKILMKIIPRWFAFSLGGRLPNYYGPVTPVAESKSDKVEA</sequence>
<evidence type="ECO:0000256" key="2">
    <source>
        <dbReference type="ARBA" id="ARBA00007400"/>
    </source>
</evidence>
<evidence type="ECO:0000256" key="5">
    <source>
        <dbReference type="ARBA" id="ARBA00022989"/>
    </source>
</evidence>
<feature type="transmembrane region" description="Helical" evidence="7">
    <location>
        <begin position="58"/>
        <end position="75"/>
    </location>
</feature>